<feature type="region of interest" description="Disordered" evidence="8">
    <location>
        <begin position="235"/>
        <end position="259"/>
    </location>
</feature>
<dbReference type="PANTHER" id="PTHR21541">
    <property type="entry name" value="BTB POZ DOMAIN CONTAINING 12"/>
    <property type="match status" value="1"/>
</dbReference>
<dbReference type="PANTHER" id="PTHR21541:SF3">
    <property type="entry name" value="STRUCTURE-SPECIFIC ENDONUCLEASE SUBUNIT SLX4"/>
    <property type="match status" value="1"/>
</dbReference>
<keyword evidence="4" id="KW-0233">DNA recombination</keyword>
<protein>
    <recommendedName>
        <fullName evidence="7">Structure-specific endonuclease subunit SLX4</fullName>
    </recommendedName>
</protein>
<comment type="similarity">
    <text evidence="2">Belongs to the SLX4 family.</text>
</comment>
<evidence type="ECO:0000313" key="9">
    <source>
        <dbReference type="Ensembl" id="ENSCCRP00020074441.1"/>
    </source>
</evidence>
<feature type="compositionally biased region" description="Polar residues" evidence="8">
    <location>
        <begin position="116"/>
        <end position="127"/>
    </location>
</feature>
<dbReference type="CDD" id="cd22999">
    <property type="entry name" value="SAP_SLX4"/>
    <property type="match status" value="1"/>
</dbReference>
<evidence type="ECO:0000313" key="10">
    <source>
        <dbReference type="Proteomes" id="UP000694701"/>
    </source>
</evidence>
<dbReference type="GO" id="GO:0000712">
    <property type="term" value="P:resolution of meiotic recombination intermediates"/>
    <property type="evidence" value="ECO:0007669"/>
    <property type="project" value="TreeGrafter"/>
</dbReference>
<sequence>LTFCTVACRKRNKGPLVPITPMPGFSDMDTPELKNRLNRFGVRPLPKKQMVLKLKEIHQYTHQLQSSESEEETSGPQRPPNASNSQSAPLSFKQPTAPPAVSPVKLPPSEEDELLSASQNSDTSSTAESDRYSFNPFLLPRSNPELCVSEDDDSDTEGITASQAVVREKDKLLAVRQFILSDPKLYARVLQYQPLSLAELRSSLKAAGIRLGAAKLLDFLDSQCITFSTAKQGQNASSRRKRRVKTTTSGKKSVHLPCA</sequence>
<dbReference type="Pfam" id="PF09494">
    <property type="entry name" value="Slx4"/>
    <property type="match status" value="1"/>
</dbReference>
<evidence type="ECO:0000256" key="4">
    <source>
        <dbReference type="ARBA" id="ARBA00023172"/>
    </source>
</evidence>
<dbReference type="Proteomes" id="UP000694701">
    <property type="component" value="Unplaced"/>
</dbReference>
<evidence type="ECO:0000256" key="2">
    <source>
        <dbReference type="ARBA" id="ARBA00006661"/>
    </source>
</evidence>
<dbReference type="AlphaFoldDB" id="A0A8C2I4J5"/>
<dbReference type="GO" id="GO:0006260">
    <property type="term" value="P:DNA replication"/>
    <property type="evidence" value="ECO:0007669"/>
    <property type="project" value="InterPro"/>
</dbReference>
<feature type="region of interest" description="Disordered" evidence="8">
    <location>
        <begin position="60"/>
        <end position="138"/>
    </location>
</feature>
<evidence type="ECO:0000256" key="7">
    <source>
        <dbReference type="ARBA" id="ARBA00029496"/>
    </source>
</evidence>
<feature type="compositionally biased region" description="Polar residues" evidence="8">
    <location>
        <begin position="80"/>
        <end position="89"/>
    </location>
</feature>
<dbReference type="GO" id="GO:0006281">
    <property type="term" value="P:DNA repair"/>
    <property type="evidence" value="ECO:0007669"/>
    <property type="project" value="UniProtKB-KW"/>
</dbReference>
<dbReference type="GO" id="GO:0033557">
    <property type="term" value="C:Slx1-Slx4 complex"/>
    <property type="evidence" value="ECO:0007669"/>
    <property type="project" value="InterPro"/>
</dbReference>
<evidence type="ECO:0000256" key="3">
    <source>
        <dbReference type="ARBA" id="ARBA00022763"/>
    </source>
</evidence>
<organism evidence="9 10">
    <name type="scientific">Cyprinus carpio</name>
    <name type="common">Common carp</name>
    <dbReference type="NCBI Taxonomy" id="7962"/>
    <lineage>
        <taxon>Eukaryota</taxon>
        <taxon>Metazoa</taxon>
        <taxon>Chordata</taxon>
        <taxon>Craniata</taxon>
        <taxon>Vertebrata</taxon>
        <taxon>Euteleostomi</taxon>
        <taxon>Actinopterygii</taxon>
        <taxon>Neopterygii</taxon>
        <taxon>Teleostei</taxon>
        <taxon>Ostariophysi</taxon>
        <taxon>Cypriniformes</taxon>
        <taxon>Cyprinidae</taxon>
        <taxon>Cyprininae</taxon>
        <taxon>Cyprinus</taxon>
    </lineage>
</organism>
<evidence type="ECO:0000256" key="5">
    <source>
        <dbReference type="ARBA" id="ARBA00023204"/>
    </source>
</evidence>
<evidence type="ECO:0000256" key="1">
    <source>
        <dbReference type="ARBA" id="ARBA00004123"/>
    </source>
</evidence>
<dbReference type="Ensembl" id="ENSCCRT00020081684.1">
    <property type="protein sequence ID" value="ENSCCRP00020074441.1"/>
    <property type="gene ID" value="ENSCCRG00020034733.1"/>
</dbReference>
<name>A0A8C2I4J5_CYPCA</name>
<keyword evidence="5" id="KW-0234">DNA repair</keyword>
<comment type="subcellular location">
    <subcellularLocation>
        <location evidence="1">Nucleus</location>
    </subcellularLocation>
</comment>
<evidence type="ECO:0000256" key="8">
    <source>
        <dbReference type="SAM" id="MobiDB-lite"/>
    </source>
</evidence>
<dbReference type="InterPro" id="IPR018574">
    <property type="entry name" value="Structure-sp_endonuc_su_Slx4"/>
</dbReference>
<evidence type="ECO:0000256" key="6">
    <source>
        <dbReference type="ARBA" id="ARBA00023242"/>
    </source>
</evidence>
<proteinExistence type="inferred from homology"/>
<reference evidence="9" key="1">
    <citation type="submission" date="2025-08" db="UniProtKB">
        <authorList>
            <consortium name="Ensembl"/>
        </authorList>
    </citation>
    <scope>IDENTIFICATION</scope>
</reference>
<keyword evidence="3" id="KW-0227">DNA damage</keyword>
<keyword evidence="6" id="KW-0539">Nucleus</keyword>
<accession>A0A8C2I4J5</accession>